<evidence type="ECO:0000313" key="3">
    <source>
        <dbReference type="Proteomes" id="UP000184111"/>
    </source>
</evidence>
<protein>
    <submittedName>
        <fullName evidence="2">Uncharacterized protein</fullName>
    </submittedName>
</protein>
<organism evidence="2 3">
    <name type="scientific">Actinacidiphila paucisporea</name>
    <dbReference type="NCBI Taxonomy" id="310782"/>
    <lineage>
        <taxon>Bacteria</taxon>
        <taxon>Bacillati</taxon>
        <taxon>Actinomycetota</taxon>
        <taxon>Actinomycetes</taxon>
        <taxon>Kitasatosporales</taxon>
        <taxon>Streptomycetaceae</taxon>
        <taxon>Actinacidiphila</taxon>
    </lineage>
</organism>
<keyword evidence="1" id="KW-0812">Transmembrane</keyword>
<dbReference type="EMBL" id="FRBI01000018">
    <property type="protein sequence ID" value="SHN02530.1"/>
    <property type="molecule type" value="Genomic_DNA"/>
</dbReference>
<proteinExistence type="predicted"/>
<keyword evidence="3" id="KW-1185">Reference proteome</keyword>
<gene>
    <name evidence="2" type="ORF">SAMN05216499_118115</name>
</gene>
<dbReference type="AlphaFoldDB" id="A0A1M7NGH4"/>
<keyword evidence="1" id="KW-1133">Transmembrane helix</keyword>
<sequence>MARGHLRTRETFQPADRIGHFHLVLAAGYAGIGVLALAAVWLAVRSTGLSAG</sequence>
<reference evidence="2 3" key="1">
    <citation type="submission" date="2016-11" db="EMBL/GenBank/DDBJ databases">
        <authorList>
            <person name="Jaros S."/>
            <person name="Januszkiewicz K."/>
            <person name="Wedrychowicz H."/>
        </authorList>
    </citation>
    <scope>NUCLEOTIDE SEQUENCE [LARGE SCALE GENOMIC DNA]</scope>
    <source>
        <strain evidence="2 3">CGMCC 4.2025</strain>
    </source>
</reference>
<keyword evidence="1" id="KW-0472">Membrane</keyword>
<accession>A0A1M7NGH4</accession>
<dbReference type="STRING" id="310782.SAMN05216499_118115"/>
<evidence type="ECO:0000313" key="2">
    <source>
        <dbReference type="EMBL" id="SHN02530.1"/>
    </source>
</evidence>
<feature type="transmembrane region" description="Helical" evidence="1">
    <location>
        <begin position="21"/>
        <end position="44"/>
    </location>
</feature>
<dbReference type="RefSeq" id="WP_159450292.1">
    <property type="nucleotide sequence ID" value="NZ_FRBI01000018.1"/>
</dbReference>
<evidence type="ECO:0000256" key="1">
    <source>
        <dbReference type="SAM" id="Phobius"/>
    </source>
</evidence>
<dbReference type="Proteomes" id="UP000184111">
    <property type="component" value="Unassembled WGS sequence"/>
</dbReference>
<name>A0A1M7NGH4_9ACTN</name>